<reference evidence="13" key="1">
    <citation type="submission" date="2022-10" db="EMBL/GenBank/DDBJ databases">
        <title>The WGS of Solirubrobacter ginsenosidimutans DSM 21036.</title>
        <authorList>
            <person name="Jiang Z."/>
        </authorList>
    </citation>
    <scope>NUCLEOTIDE SEQUENCE</scope>
    <source>
        <strain evidence="13">DSM 21036</strain>
    </source>
</reference>
<feature type="transmembrane region" description="Helical" evidence="11">
    <location>
        <begin position="64"/>
        <end position="85"/>
    </location>
</feature>
<evidence type="ECO:0000256" key="11">
    <source>
        <dbReference type="SAM" id="Phobius"/>
    </source>
</evidence>
<gene>
    <name evidence="13" type="ORF">OM076_22465</name>
</gene>
<evidence type="ECO:0000256" key="9">
    <source>
        <dbReference type="ARBA" id="ARBA00023136"/>
    </source>
</evidence>
<dbReference type="GO" id="GO:0016020">
    <property type="term" value="C:membrane"/>
    <property type="evidence" value="ECO:0007669"/>
    <property type="project" value="InterPro"/>
</dbReference>
<keyword evidence="9 11" id="KW-0472">Membrane</keyword>
<accession>A0A9X3MUP3</accession>
<organism evidence="13 14">
    <name type="scientific">Solirubrobacter ginsenosidimutans</name>
    <dbReference type="NCBI Taxonomy" id="490573"/>
    <lineage>
        <taxon>Bacteria</taxon>
        <taxon>Bacillati</taxon>
        <taxon>Actinomycetota</taxon>
        <taxon>Thermoleophilia</taxon>
        <taxon>Solirubrobacterales</taxon>
        <taxon>Solirubrobacteraceae</taxon>
        <taxon>Solirubrobacter</taxon>
    </lineage>
</organism>
<evidence type="ECO:0000256" key="4">
    <source>
        <dbReference type="ARBA" id="ARBA00022692"/>
    </source>
</evidence>
<comment type="similarity">
    <text evidence="3">Belongs to the TMEM163 family.</text>
</comment>
<protein>
    <recommendedName>
        <fullName evidence="12">Cation efflux protein transmembrane domain-containing protein</fullName>
    </recommendedName>
</protein>
<evidence type="ECO:0000256" key="8">
    <source>
        <dbReference type="ARBA" id="ARBA00023018"/>
    </source>
</evidence>
<keyword evidence="10" id="KW-0968">Cytoplasmic vesicle</keyword>
<dbReference type="GO" id="GO:0031410">
    <property type="term" value="C:cytoplasmic vesicle"/>
    <property type="evidence" value="ECO:0007669"/>
    <property type="project" value="UniProtKB-KW"/>
</dbReference>
<dbReference type="SUPFAM" id="SSF161111">
    <property type="entry name" value="Cation efflux protein transmembrane domain-like"/>
    <property type="match status" value="1"/>
</dbReference>
<evidence type="ECO:0000256" key="7">
    <source>
        <dbReference type="ARBA" id="ARBA00022989"/>
    </source>
</evidence>
<dbReference type="AlphaFoldDB" id="A0A9X3MUP3"/>
<keyword evidence="7 11" id="KW-1133">Transmembrane helix</keyword>
<evidence type="ECO:0000313" key="14">
    <source>
        <dbReference type="Proteomes" id="UP001149140"/>
    </source>
</evidence>
<dbReference type="InterPro" id="IPR027469">
    <property type="entry name" value="Cation_efflux_TMD_sf"/>
</dbReference>
<evidence type="ECO:0000313" key="13">
    <source>
        <dbReference type="EMBL" id="MDA0163054.1"/>
    </source>
</evidence>
<dbReference type="GO" id="GO:0008324">
    <property type="term" value="F:monoatomic cation transmembrane transporter activity"/>
    <property type="evidence" value="ECO:0007669"/>
    <property type="project" value="InterPro"/>
</dbReference>
<feature type="transmembrane region" description="Helical" evidence="11">
    <location>
        <begin position="105"/>
        <end position="125"/>
    </location>
</feature>
<proteinExistence type="inferred from homology"/>
<dbReference type="Pfam" id="PF01545">
    <property type="entry name" value="Cation_efflux"/>
    <property type="match status" value="1"/>
</dbReference>
<evidence type="ECO:0000256" key="3">
    <source>
        <dbReference type="ARBA" id="ARBA00008731"/>
    </source>
</evidence>
<evidence type="ECO:0000256" key="2">
    <source>
        <dbReference type="ARBA" id="ARBA00004644"/>
    </source>
</evidence>
<evidence type="ECO:0000256" key="10">
    <source>
        <dbReference type="ARBA" id="ARBA00023329"/>
    </source>
</evidence>
<feature type="transmembrane region" description="Helical" evidence="11">
    <location>
        <begin position="174"/>
        <end position="198"/>
    </location>
</feature>
<dbReference type="PANTHER" id="PTHR31937:SF2">
    <property type="entry name" value="TRANSMEMBRANE PROTEIN 163"/>
    <property type="match status" value="1"/>
</dbReference>
<evidence type="ECO:0000256" key="1">
    <source>
        <dbReference type="ARBA" id="ARBA00004146"/>
    </source>
</evidence>
<sequence length="246" mass="25164">MSAPVGLPMASAVAAPAAPPAAAITPERYREVAARVRLLSWLSLAAMSVEGVVAMIAGIMAGSIALVGFGLDSAIEGFASVIIIWRFTGSRMLSSDAEHRAQKLVAIQFFLLAPYVAVESVRALAGGEHPQVSALGMALAVFSLITMPLLGVAKQRLAEQLGSAATKGEGRQNVLCAYLAGALLLGLAGNALAGAWWLDPLVGLAIAAVAIKEGVDAWRGDGCCVGSPLDGFTVTDAACDDDCCSR</sequence>
<name>A0A9X3MUP3_9ACTN</name>
<comment type="caution">
    <text evidence="13">The sequence shown here is derived from an EMBL/GenBank/DDBJ whole genome shotgun (WGS) entry which is preliminary data.</text>
</comment>
<dbReference type="EMBL" id="JAPDOD010000022">
    <property type="protein sequence ID" value="MDA0163054.1"/>
    <property type="molecule type" value="Genomic_DNA"/>
</dbReference>
<dbReference type="PANTHER" id="PTHR31937">
    <property type="entry name" value="TRANSMEMBRANE PROTEIN 163"/>
    <property type="match status" value="1"/>
</dbReference>
<keyword evidence="8" id="KW-0770">Synapse</keyword>
<feature type="domain" description="Cation efflux protein transmembrane" evidence="12">
    <location>
        <begin position="41"/>
        <end position="216"/>
    </location>
</feature>
<dbReference type="Gene3D" id="1.20.1510.10">
    <property type="entry name" value="Cation efflux protein transmembrane domain"/>
    <property type="match status" value="1"/>
</dbReference>
<dbReference type="InterPro" id="IPR058533">
    <property type="entry name" value="Cation_efflux_TM"/>
</dbReference>
<dbReference type="InterPro" id="IPR026765">
    <property type="entry name" value="Tmem163"/>
</dbReference>
<keyword evidence="4 11" id="KW-0812">Transmembrane</keyword>
<dbReference type="Proteomes" id="UP001149140">
    <property type="component" value="Unassembled WGS sequence"/>
</dbReference>
<evidence type="ECO:0000259" key="12">
    <source>
        <dbReference type="Pfam" id="PF01545"/>
    </source>
</evidence>
<keyword evidence="6" id="KW-0862">Zinc</keyword>
<evidence type="ECO:0000256" key="5">
    <source>
        <dbReference type="ARBA" id="ARBA00022753"/>
    </source>
</evidence>
<keyword evidence="5" id="KW-0967">Endosome</keyword>
<keyword evidence="14" id="KW-1185">Reference proteome</keyword>
<feature type="transmembrane region" description="Helical" evidence="11">
    <location>
        <begin position="131"/>
        <end position="153"/>
    </location>
</feature>
<feature type="transmembrane region" description="Helical" evidence="11">
    <location>
        <begin position="38"/>
        <end position="58"/>
    </location>
</feature>
<evidence type="ECO:0000256" key="6">
    <source>
        <dbReference type="ARBA" id="ARBA00022833"/>
    </source>
</evidence>
<comment type="subcellular location">
    <subcellularLocation>
        <location evidence="2">Cytoplasmic vesicle</location>
        <location evidence="2">Secretory vesicle</location>
        <location evidence="2">Synaptic vesicle membrane</location>
        <topology evidence="2">Multi-pass membrane protein</topology>
    </subcellularLocation>
    <subcellularLocation>
        <location evidence="1">Early endosome membrane</location>
    </subcellularLocation>
</comment>